<evidence type="ECO:0000256" key="4">
    <source>
        <dbReference type="ARBA" id="ARBA00022452"/>
    </source>
</evidence>
<sequence length="160" mass="17242">MSFPVSPAGLLPSGIIITHYLQSITPALALGGELVYHCRPGEEGSVMSLVGRYTGSNFISTLTLGSARAHASYYHKANDQLQVGVELEASLRMQDTSVSFGYQLDVPKANLQFKGSIDSNWIVGATLEKKLLPLPLSLVLCAFLNHQKNKFQCGFGITIG</sequence>
<evidence type="ECO:0000256" key="7">
    <source>
        <dbReference type="ARBA" id="ARBA00022927"/>
    </source>
</evidence>
<evidence type="ECO:0000256" key="1">
    <source>
        <dbReference type="ARBA" id="ARBA00004374"/>
    </source>
</evidence>
<comment type="similarity">
    <text evidence="2">Belongs to the Tom40 family.</text>
</comment>
<proteinExistence type="inferred from homology"/>
<gene>
    <name evidence="10" type="primary">TOMM40_3</name>
    <name evidence="10" type="ORF">CHARACLAT_030949</name>
</gene>
<evidence type="ECO:0000313" key="11">
    <source>
        <dbReference type="Proteomes" id="UP001352852"/>
    </source>
</evidence>
<keyword evidence="8" id="KW-0496">Mitochondrion</keyword>
<name>A0ABU7EQ35_9TELE</name>
<evidence type="ECO:0000256" key="3">
    <source>
        <dbReference type="ARBA" id="ARBA00022448"/>
    </source>
</evidence>
<dbReference type="InterPro" id="IPR023614">
    <property type="entry name" value="Porin_dom_sf"/>
</dbReference>
<dbReference type="Gene3D" id="2.40.160.10">
    <property type="entry name" value="Porin"/>
    <property type="match status" value="1"/>
</dbReference>
<evidence type="ECO:0000313" key="10">
    <source>
        <dbReference type="EMBL" id="MED6288901.1"/>
    </source>
</evidence>
<evidence type="ECO:0000256" key="9">
    <source>
        <dbReference type="ARBA" id="ARBA00023136"/>
    </source>
</evidence>
<comment type="caution">
    <text evidence="10">The sequence shown here is derived from an EMBL/GenBank/DDBJ whole genome shotgun (WGS) entry which is preliminary data.</text>
</comment>
<dbReference type="EMBL" id="JAHUTJ010062195">
    <property type="protein sequence ID" value="MED6288901.1"/>
    <property type="molecule type" value="Genomic_DNA"/>
</dbReference>
<keyword evidence="9" id="KW-0472">Membrane</keyword>
<keyword evidence="3" id="KW-0813">Transport</keyword>
<reference evidence="10 11" key="1">
    <citation type="submission" date="2021-06" db="EMBL/GenBank/DDBJ databases">
        <authorList>
            <person name="Palmer J.M."/>
        </authorList>
    </citation>
    <scope>NUCLEOTIDE SEQUENCE [LARGE SCALE GENOMIC DNA]</scope>
    <source>
        <strain evidence="10 11">CL_MEX2019</strain>
        <tissue evidence="10">Muscle</tissue>
    </source>
</reference>
<dbReference type="InterPro" id="IPR037930">
    <property type="entry name" value="Tom40"/>
</dbReference>
<evidence type="ECO:0000256" key="8">
    <source>
        <dbReference type="ARBA" id="ARBA00023128"/>
    </source>
</evidence>
<keyword evidence="5" id="KW-0812">Transmembrane</keyword>
<protein>
    <submittedName>
        <fullName evidence="10">Mitochondrial import receptor subunit TOM40</fullName>
    </submittedName>
</protein>
<evidence type="ECO:0000256" key="5">
    <source>
        <dbReference type="ARBA" id="ARBA00022692"/>
    </source>
</evidence>
<dbReference type="Pfam" id="PF01459">
    <property type="entry name" value="Porin_3"/>
    <property type="match status" value="1"/>
</dbReference>
<dbReference type="PANTHER" id="PTHR10802">
    <property type="entry name" value="MITOCHONDRIAL IMPORT RECEPTOR SUBUNIT TOM40"/>
    <property type="match status" value="1"/>
</dbReference>
<keyword evidence="7" id="KW-0653">Protein transport</keyword>
<organism evidence="10 11">
    <name type="scientific">Characodon lateralis</name>
    <dbReference type="NCBI Taxonomy" id="208331"/>
    <lineage>
        <taxon>Eukaryota</taxon>
        <taxon>Metazoa</taxon>
        <taxon>Chordata</taxon>
        <taxon>Craniata</taxon>
        <taxon>Vertebrata</taxon>
        <taxon>Euteleostomi</taxon>
        <taxon>Actinopterygii</taxon>
        <taxon>Neopterygii</taxon>
        <taxon>Teleostei</taxon>
        <taxon>Neoteleostei</taxon>
        <taxon>Acanthomorphata</taxon>
        <taxon>Ovalentaria</taxon>
        <taxon>Atherinomorphae</taxon>
        <taxon>Cyprinodontiformes</taxon>
        <taxon>Goodeidae</taxon>
        <taxon>Characodon</taxon>
    </lineage>
</organism>
<evidence type="ECO:0000256" key="2">
    <source>
        <dbReference type="ARBA" id="ARBA00010510"/>
    </source>
</evidence>
<keyword evidence="6" id="KW-1000">Mitochondrion outer membrane</keyword>
<dbReference type="InterPro" id="IPR027246">
    <property type="entry name" value="Porin_Euk/Tom40"/>
</dbReference>
<comment type="subcellular location">
    <subcellularLocation>
        <location evidence="1">Mitochondrion outer membrane</location>
        <topology evidence="1">Multi-pass membrane protein</topology>
    </subcellularLocation>
</comment>
<evidence type="ECO:0000256" key="6">
    <source>
        <dbReference type="ARBA" id="ARBA00022787"/>
    </source>
</evidence>
<accession>A0ABU7EQ35</accession>
<keyword evidence="4" id="KW-1134">Transmembrane beta strand</keyword>
<keyword evidence="10" id="KW-0675">Receptor</keyword>
<keyword evidence="11" id="KW-1185">Reference proteome</keyword>
<dbReference type="Proteomes" id="UP001352852">
    <property type="component" value="Unassembled WGS sequence"/>
</dbReference>